<dbReference type="SUPFAM" id="SSF54523">
    <property type="entry name" value="Pili subunits"/>
    <property type="match status" value="1"/>
</dbReference>
<evidence type="ECO:0000256" key="3">
    <source>
        <dbReference type="SAM" id="Phobius"/>
    </source>
</evidence>
<evidence type="ECO:0000256" key="2">
    <source>
        <dbReference type="ARBA" id="ARBA00023287"/>
    </source>
</evidence>
<keyword evidence="3" id="KW-0812">Transmembrane</keyword>
<keyword evidence="3" id="KW-0472">Membrane</keyword>
<proteinExistence type="predicted"/>
<evidence type="ECO:0000313" key="5">
    <source>
        <dbReference type="Proteomes" id="UP000072605"/>
    </source>
</evidence>
<gene>
    <name evidence="4" type="ORF">RSA11_11165</name>
</gene>
<evidence type="ECO:0008006" key="6">
    <source>
        <dbReference type="Google" id="ProtNLM"/>
    </source>
</evidence>
<comment type="subcellular location">
    <subcellularLocation>
        <location evidence="1">Cell surface</location>
    </subcellularLocation>
</comment>
<name>A0AAW3MC42_9BACL</name>
<evidence type="ECO:0000256" key="1">
    <source>
        <dbReference type="ARBA" id="ARBA00004241"/>
    </source>
</evidence>
<keyword evidence="3" id="KW-1133">Transmembrane helix</keyword>
<comment type="caution">
    <text evidence="4">The sequence shown here is derived from an EMBL/GenBank/DDBJ whole genome shotgun (WGS) entry which is preliminary data.</text>
</comment>
<evidence type="ECO:0000313" key="4">
    <source>
        <dbReference type="EMBL" id="KTR26262.1"/>
    </source>
</evidence>
<dbReference type="InterPro" id="IPR045584">
    <property type="entry name" value="Pilin-like"/>
</dbReference>
<dbReference type="InterPro" id="IPR012902">
    <property type="entry name" value="N_methyl_site"/>
</dbReference>
<protein>
    <recommendedName>
        <fullName evidence="6">Prepilin-type N-terminal cleavage/methylation domain-containing protein</fullName>
    </recommendedName>
</protein>
<sequence length="206" mass="22786">MRRSTKVFQQQSEGFTLVELLVSIVVASIFSAVILTVFISGTKSFQATGIISELRSEADSRIGIILNEVSGFDAIRIDESKTLSFYKRTLPTLNNETGLLERASGFQPFNATEEASASASTVKPVTYTFLTEQQQGDKLVYTSEPQSIDEQSELFQTFTLSSPEYQTITGSTYPGRYVIHGILTITTRIQSTDQEEVQTFTSTIGF</sequence>
<reference evidence="4 5" key="1">
    <citation type="journal article" date="2016" name="Front. Microbiol.">
        <title>Genomic Resource of Rice Seed Associated Bacteria.</title>
        <authorList>
            <person name="Midha S."/>
            <person name="Bansal K."/>
            <person name="Sharma S."/>
            <person name="Kumar N."/>
            <person name="Patil P.P."/>
            <person name="Chaudhry V."/>
            <person name="Patil P.B."/>
        </authorList>
    </citation>
    <scope>NUCLEOTIDE SEQUENCE [LARGE SCALE GENOMIC DNA]</scope>
    <source>
        <strain evidence="4 5">RSA11</strain>
    </source>
</reference>
<feature type="transmembrane region" description="Helical" evidence="3">
    <location>
        <begin position="20"/>
        <end position="39"/>
    </location>
</feature>
<dbReference type="Proteomes" id="UP000072605">
    <property type="component" value="Unassembled WGS sequence"/>
</dbReference>
<organism evidence="4 5">
    <name type="scientific">Exiguobacterium indicum</name>
    <dbReference type="NCBI Taxonomy" id="296995"/>
    <lineage>
        <taxon>Bacteria</taxon>
        <taxon>Bacillati</taxon>
        <taxon>Bacillota</taxon>
        <taxon>Bacilli</taxon>
        <taxon>Bacillales</taxon>
        <taxon>Bacillales Family XII. Incertae Sedis</taxon>
        <taxon>Exiguobacterium</taxon>
    </lineage>
</organism>
<dbReference type="AlphaFoldDB" id="A0AAW3MC42"/>
<keyword evidence="2" id="KW-0178">Competence</keyword>
<dbReference type="GeneID" id="90837383"/>
<dbReference type="Pfam" id="PF07963">
    <property type="entry name" value="N_methyl"/>
    <property type="match status" value="1"/>
</dbReference>
<dbReference type="NCBIfam" id="TIGR02532">
    <property type="entry name" value="IV_pilin_GFxxxE"/>
    <property type="match status" value="1"/>
</dbReference>
<dbReference type="EMBL" id="LDQV01000025">
    <property type="protein sequence ID" value="KTR26262.1"/>
    <property type="molecule type" value="Genomic_DNA"/>
</dbReference>
<dbReference type="GO" id="GO:0009986">
    <property type="term" value="C:cell surface"/>
    <property type="evidence" value="ECO:0007669"/>
    <property type="project" value="UniProtKB-SubCell"/>
</dbReference>
<dbReference type="RefSeq" id="WP_058713792.1">
    <property type="nucleotide sequence ID" value="NZ_LDQV01000025.1"/>
</dbReference>
<dbReference type="PROSITE" id="PS00409">
    <property type="entry name" value="PROKAR_NTER_METHYL"/>
    <property type="match status" value="1"/>
</dbReference>
<accession>A0AAW3MC42</accession>
<dbReference type="GO" id="GO:0030420">
    <property type="term" value="P:establishment of competence for transformation"/>
    <property type="evidence" value="ECO:0007669"/>
    <property type="project" value="UniProtKB-KW"/>
</dbReference>